<dbReference type="HOGENOM" id="CLU_2034563_0_0_9"/>
<comment type="caution">
    <text evidence="2">The sequence shown here is derived from an EMBL/GenBank/DDBJ whole genome shotgun (WGS) entry which is preliminary data.</text>
</comment>
<name>N2BMM6_9FIRM</name>
<evidence type="ECO:0000313" key="2">
    <source>
        <dbReference type="EMBL" id="EMZ39720.1"/>
    </source>
</evidence>
<proteinExistence type="predicted"/>
<keyword evidence="3" id="KW-1185">Reference proteome</keyword>
<feature type="domain" description="Putative collagen-binding" evidence="1">
    <location>
        <begin position="37"/>
        <end position="111"/>
    </location>
</feature>
<evidence type="ECO:0000259" key="1">
    <source>
        <dbReference type="Pfam" id="PF12904"/>
    </source>
</evidence>
<sequence>MGYMRSFYEEQKFWELYPYRNQTKQGADGNPFGKKMPLITVTKDLKRWVFYYPQASRKTGVLDGFCPGVYTMRWYHPRTGQYDTHGYEFKITGHTWEIPVKPDMDDWCLVVVKKESGEDVC</sequence>
<gene>
    <name evidence="2" type="ORF">C823_00053</name>
</gene>
<dbReference type="Proteomes" id="UP000012589">
    <property type="component" value="Unassembled WGS sequence"/>
</dbReference>
<accession>N2BMM6</accession>
<dbReference type="PATRIC" id="fig|1235802.3.peg.54"/>
<protein>
    <recommendedName>
        <fullName evidence="1">Putative collagen-binding domain-containing protein</fullName>
    </recommendedName>
</protein>
<evidence type="ECO:0000313" key="3">
    <source>
        <dbReference type="Proteomes" id="UP000012589"/>
    </source>
</evidence>
<dbReference type="STRING" id="1235802.C823_00053"/>
<dbReference type="EMBL" id="AQFT01000001">
    <property type="protein sequence ID" value="EMZ39720.1"/>
    <property type="molecule type" value="Genomic_DNA"/>
</dbReference>
<dbReference type="Pfam" id="PF12904">
    <property type="entry name" value="Collagen_bind_2"/>
    <property type="match status" value="1"/>
</dbReference>
<organism evidence="2 3">
    <name type="scientific">Eubacterium plexicaudatum ASF492</name>
    <dbReference type="NCBI Taxonomy" id="1235802"/>
    <lineage>
        <taxon>Bacteria</taxon>
        <taxon>Bacillati</taxon>
        <taxon>Bacillota</taxon>
        <taxon>Clostridia</taxon>
        <taxon>Eubacteriales</taxon>
        <taxon>Eubacteriaceae</taxon>
        <taxon>Eubacterium</taxon>
    </lineage>
</organism>
<reference evidence="2 3" key="1">
    <citation type="journal article" date="2014" name="Genome Announc.">
        <title>Draft genome sequences of the altered schaedler flora, a defined bacterial community from gnotobiotic mice.</title>
        <authorList>
            <person name="Wannemuehler M.J."/>
            <person name="Overstreet A.M."/>
            <person name="Ward D.V."/>
            <person name="Phillips G.J."/>
        </authorList>
    </citation>
    <scope>NUCLEOTIDE SEQUENCE [LARGE SCALE GENOMIC DNA]</scope>
    <source>
        <strain evidence="2 3">ASF492</strain>
    </source>
</reference>
<dbReference type="AlphaFoldDB" id="N2BMM6"/>
<dbReference type="InterPro" id="IPR024749">
    <property type="entry name" value="Collagen-bd_put"/>
</dbReference>